<feature type="domain" description="Zn(2)-C6 fungal-type" evidence="8">
    <location>
        <begin position="185"/>
        <end position="217"/>
    </location>
</feature>
<dbReference type="EMBL" id="CM032187">
    <property type="protein sequence ID" value="KAG7089735.1"/>
    <property type="molecule type" value="Genomic_DNA"/>
</dbReference>
<dbReference type="InterPro" id="IPR001138">
    <property type="entry name" value="Zn2Cys6_DnaBD"/>
</dbReference>
<evidence type="ECO:0000256" key="5">
    <source>
        <dbReference type="ARBA" id="ARBA00023163"/>
    </source>
</evidence>
<feature type="compositionally biased region" description="Polar residues" evidence="7">
    <location>
        <begin position="62"/>
        <end position="118"/>
    </location>
</feature>
<dbReference type="GO" id="GO:0000981">
    <property type="term" value="F:DNA-binding transcription factor activity, RNA polymerase II-specific"/>
    <property type="evidence" value="ECO:0007669"/>
    <property type="project" value="InterPro"/>
</dbReference>
<dbReference type="Pfam" id="PF04082">
    <property type="entry name" value="Fungal_trans"/>
    <property type="match status" value="1"/>
</dbReference>
<comment type="caution">
    <text evidence="9">The sequence shown here is derived from an EMBL/GenBank/DDBJ whole genome shotgun (WGS) entry which is preliminary data.</text>
</comment>
<keyword evidence="5" id="KW-0804">Transcription</keyword>
<evidence type="ECO:0000256" key="1">
    <source>
        <dbReference type="ARBA" id="ARBA00004123"/>
    </source>
</evidence>
<feature type="compositionally biased region" description="Polar residues" evidence="7">
    <location>
        <begin position="25"/>
        <end position="38"/>
    </location>
</feature>
<dbReference type="PROSITE" id="PS50048">
    <property type="entry name" value="ZN2_CY6_FUNGAL_2"/>
    <property type="match status" value="1"/>
</dbReference>
<dbReference type="SUPFAM" id="SSF57701">
    <property type="entry name" value="Zn2/Cys6 DNA-binding domain"/>
    <property type="match status" value="1"/>
</dbReference>
<feature type="compositionally biased region" description="Basic and acidic residues" evidence="7">
    <location>
        <begin position="169"/>
        <end position="180"/>
    </location>
</feature>
<feature type="region of interest" description="Disordered" evidence="7">
    <location>
        <begin position="437"/>
        <end position="479"/>
    </location>
</feature>
<protein>
    <recommendedName>
        <fullName evidence="8">Zn(2)-C6 fungal-type domain-containing protein</fullName>
    </recommendedName>
</protein>
<dbReference type="RefSeq" id="XP_043006205.1">
    <property type="nucleotide sequence ID" value="XM_043156418.1"/>
</dbReference>
<keyword evidence="10" id="KW-1185">Reference proteome</keyword>
<evidence type="ECO:0000313" key="10">
    <source>
        <dbReference type="Proteomes" id="UP001049176"/>
    </source>
</evidence>
<evidence type="ECO:0000256" key="4">
    <source>
        <dbReference type="ARBA" id="ARBA00023125"/>
    </source>
</evidence>
<dbReference type="GO" id="GO:0006351">
    <property type="term" value="P:DNA-templated transcription"/>
    <property type="evidence" value="ECO:0007669"/>
    <property type="project" value="InterPro"/>
</dbReference>
<keyword evidence="3" id="KW-0805">Transcription regulation</keyword>
<dbReference type="PROSITE" id="PS00463">
    <property type="entry name" value="ZN2_CY6_FUNGAL_1"/>
    <property type="match status" value="1"/>
</dbReference>
<dbReference type="InterPro" id="IPR051089">
    <property type="entry name" value="prtT"/>
</dbReference>
<feature type="compositionally biased region" description="Polar residues" evidence="7">
    <location>
        <begin position="130"/>
        <end position="145"/>
    </location>
</feature>
<dbReference type="GO" id="GO:0000976">
    <property type="term" value="F:transcription cis-regulatory region binding"/>
    <property type="evidence" value="ECO:0007669"/>
    <property type="project" value="TreeGrafter"/>
</dbReference>
<comment type="subcellular location">
    <subcellularLocation>
        <location evidence="1">Nucleus</location>
    </subcellularLocation>
</comment>
<feature type="compositionally biased region" description="Basic and acidic residues" evidence="7">
    <location>
        <begin position="470"/>
        <end position="479"/>
    </location>
</feature>
<evidence type="ECO:0000256" key="2">
    <source>
        <dbReference type="ARBA" id="ARBA00022723"/>
    </source>
</evidence>
<dbReference type="AlphaFoldDB" id="A0A9P7UQ59"/>
<evidence type="ECO:0000259" key="8">
    <source>
        <dbReference type="PROSITE" id="PS50048"/>
    </source>
</evidence>
<feature type="compositionally biased region" description="Polar residues" evidence="7">
    <location>
        <begin position="948"/>
        <end position="957"/>
    </location>
</feature>
<dbReference type="InterPro" id="IPR007219">
    <property type="entry name" value="XnlR_reg_dom"/>
</dbReference>
<keyword evidence="6" id="KW-0539">Nucleus</keyword>
<dbReference type="KEGG" id="more:E1B28_011389"/>
<evidence type="ECO:0000256" key="3">
    <source>
        <dbReference type="ARBA" id="ARBA00023015"/>
    </source>
</evidence>
<feature type="region of interest" description="Disordered" evidence="7">
    <location>
        <begin position="325"/>
        <end position="406"/>
    </location>
</feature>
<dbReference type="OrthoDB" id="39175at2759"/>
<reference evidence="9" key="1">
    <citation type="journal article" date="2021" name="Genome Biol. Evol.">
        <title>The assembled and annotated genome of the fairy-ring fungus Marasmius oreades.</title>
        <authorList>
            <person name="Hiltunen M."/>
            <person name="Ament-Velasquez S.L."/>
            <person name="Johannesson H."/>
        </authorList>
    </citation>
    <scope>NUCLEOTIDE SEQUENCE</scope>
    <source>
        <strain evidence="9">03SP1</strain>
    </source>
</reference>
<keyword evidence="4" id="KW-0238">DNA-binding</keyword>
<feature type="region of interest" description="Disordered" evidence="7">
    <location>
        <begin position="20"/>
        <end position="184"/>
    </location>
</feature>
<sequence length="1048" mass="116964">MMEDWNHDIEQEYSRSYVQPVFNGPYSSQYQGFNPNNDYSRHPPSYPPTLQQNRPAFPVEGHQQQQPAHLSPSSTFPNGNSFNALSIPGSATSYQNSTFNFQPSPAQSSPFDQTTSPNEGLFSLPPVENRGQSTHAAQPYYSTLGQPVGQKRGRGHDSQNDDRFDEELDPGRGEHKDNQKAKPGACARCKNLKVRCEFKTETDPCKRCFNGGHECMIPGRKKRRTPPKREHLLAEIQKQHETIEKLMVQLAKAEEFKKNQSRSSVSDTLSGTPSPPVLSPSSGSYFEEQSPDTMNPEKNKVVEDWIIKARESLAQFGGFIGIGGGMPKKYIVKEDPEDSPSSGDEEETESGAEDYNSGDGYEIAVEDSDGEGSPKSQTNVTRRTSSRSRRGSHSSAGDGGLPHHRKHNAGFELATLPSEAAPFGLMAKMSLKNRKRGSSAEFEESGAHNVNSENGGVANVDFFRASPAPDPKRPEVDDRPQAPAILVKGLITPTEAEELFKLFFDTMNLSVSLVDPVLYTAQRTVHRSPFLFTVICALASRFYTKRPGLYQQAMAYAQIAAGSSLIGGQKNVEMCMAYILMSLYPAPFKRWEDSRSYLYLGLAIRIAIELNLHLPPTATPQNEVHAREQLNRTRVWINCFNLDRSTSSQYGKRPIISSIDFIANHSENWWGSSEYNLKDFDIQLCCYNAELKVIGKFIEKIYSDPDHPTGLNKNLNFEEVAINTDEELQQLEQKWWPILDANVDQEDPQGGFRVGLLKMAYSYSRLLALSYGFQHAFGKNTSNNQNEKSFLMRCILAATDLIKSVVEFNNREERWIYVRHGPDAQSVFITFAAAFLVKILQPKFAHHLDDSVRTDIRQHVQSVIDYLGSPQIGADERYSPKMYAKFLKNLLAVSLFSSGSEILRRRSTKSSASATSTDASNPFHQSAGTASNHPSPSPTHPLSPPSHETLSFDQFVPSNADSFTPAPSFSTGTTSLNGYNVNRTNIGLELTDYFPAPMMGTGFTEDEMMQSMSMNMQQPLNAPNQQWPPGITWLSQFNFQNDAQMMYG</sequence>
<accession>A0A9P7UQ59</accession>
<dbReference type="PANTHER" id="PTHR31845:SF17">
    <property type="entry name" value="ZN(II)2CYS6 TRANSCRIPTION FACTOR (EUROFUNG)"/>
    <property type="match status" value="1"/>
</dbReference>
<feature type="compositionally biased region" description="Pro residues" evidence="7">
    <location>
        <begin position="935"/>
        <end position="944"/>
    </location>
</feature>
<organism evidence="9 10">
    <name type="scientific">Marasmius oreades</name>
    <name type="common">fairy-ring Marasmius</name>
    <dbReference type="NCBI Taxonomy" id="181124"/>
    <lineage>
        <taxon>Eukaryota</taxon>
        <taxon>Fungi</taxon>
        <taxon>Dikarya</taxon>
        <taxon>Basidiomycota</taxon>
        <taxon>Agaricomycotina</taxon>
        <taxon>Agaricomycetes</taxon>
        <taxon>Agaricomycetidae</taxon>
        <taxon>Agaricales</taxon>
        <taxon>Marasmiineae</taxon>
        <taxon>Marasmiaceae</taxon>
        <taxon>Marasmius</taxon>
    </lineage>
</organism>
<dbReference type="InterPro" id="IPR036864">
    <property type="entry name" value="Zn2-C6_fun-type_DNA-bd_sf"/>
</dbReference>
<dbReference type="GO" id="GO:0008270">
    <property type="term" value="F:zinc ion binding"/>
    <property type="evidence" value="ECO:0007669"/>
    <property type="project" value="InterPro"/>
</dbReference>
<feature type="region of interest" description="Disordered" evidence="7">
    <location>
        <begin position="906"/>
        <end position="957"/>
    </location>
</feature>
<evidence type="ECO:0000256" key="6">
    <source>
        <dbReference type="ARBA" id="ARBA00023242"/>
    </source>
</evidence>
<feature type="compositionally biased region" description="Acidic residues" evidence="7">
    <location>
        <begin position="335"/>
        <end position="352"/>
    </location>
</feature>
<dbReference type="GO" id="GO:0005634">
    <property type="term" value="C:nucleus"/>
    <property type="evidence" value="ECO:0007669"/>
    <property type="project" value="UniProtKB-SubCell"/>
</dbReference>
<keyword evidence="2" id="KW-0479">Metal-binding</keyword>
<proteinExistence type="predicted"/>
<evidence type="ECO:0000313" key="9">
    <source>
        <dbReference type="EMBL" id="KAG7089735.1"/>
    </source>
</evidence>
<dbReference type="PANTHER" id="PTHR31845">
    <property type="entry name" value="FINGER DOMAIN PROTEIN, PUTATIVE-RELATED"/>
    <property type="match status" value="1"/>
</dbReference>
<gene>
    <name evidence="9" type="ORF">E1B28_011389</name>
</gene>
<evidence type="ECO:0000256" key="7">
    <source>
        <dbReference type="SAM" id="MobiDB-lite"/>
    </source>
</evidence>
<name>A0A9P7UQ59_9AGAR</name>
<dbReference type="GeneID" id="66080464"/>
<dbReference type="SMART" id="SM00906">
    <property type="entry name" value="Fungal_trans"/>
    <property type="match status" value="1"/>
</dbReference>
<dbReference type="CDD" id="cd00067">
    <property type="entry name" value="GAL4"/>
    <property type="match status" value="1"/>
</dbReference>
<dbReference type="Gene3D" id="4.10.240.10">
    <property type="entry name" value="Zn(2)-C6 fungal-type DNA-binding domain"/>
    <property type="match status" value="1"/>
</dbReference>
<dbReference type="Proteomes" id="UP001049176">
    <property type="component" value="Chromosome 7"/>
</dbReference>
<feature type="region of interest" description="Disordered" evidence="7">
    <location>
        <begin position="255"/>
        <end position="297"/>
    </location>
</feature>
<feature type="compositionally biased region" description="Low complexity" evidence="7">
    <location>
        <begin position="909"/>
        <end position="920"/>
    </location>
</feature>
<dbReference type="CDD" id="cd12148">
    <property type="entry name" value="fungal_TF_MHR"/>
    <property type="match status" value="1"/>
</dbReference>